<dbReference type="RefSeq" id="WP_123513649.1">
    <property type="nucleotide sequence ID" value="NZ_JBNNVY010000006.1"/>
</dbReference>
<feature type="compositionally biased region" description="Polar residues" evidence="1">
    <location>
        <begin position="1"/>
        <end position="16"/>
    </location>
</feature>
<organism evidence="2 3">
    <name type="scientific">Pseudomonas frederiksbergensis</name>
    <dbReference type="NCBI Taxonomy" id="104087"/>
    <lineage>
        <taxon>Bacteria</taxon>
        <taxon>Pseudomonadati</taxon>
        <taxon>Pseudomonadota</taxon>
        <taxon>Gammaproteobacteria</taxon>
        <taxon>Pseudomonadales</taxon>
        <taxon>Pseudomonadaceae</taxon>
        <taxon>Pseudomonas</taxon>
    </lineage>
</organism>
<sequence length="76" mass="8202">MANDSMFQGGTPNTDPTRPMPGTDEPTLDQDAQPGMDPSRDPALGDADRPEDWKDPAADEDVPSADEETPLSDDMR</sequence>
<feature type="compositionally biased region" description="Acidic residues" evidence="1">
    <location>
        <begin position="58"/>
        <end position="76"/>
    </location>
</feature>
<accession>A0A423JWB1</accession>
<comment type="caution">
    <text evidence="2">The sequence shown here is derived from an EMBL/GenBank/DDBJ whole genome shotgun (WGS) entry which is preliminary data.</text>
</comment>
<dbReference type="Proteomes" id="UP000285349">
    <property type="component" value="Unassembled WGS sequence"/>
</dbReference>
<proteinExistence type="predicted"/>
<evidence type="ECO:0000256" key="1">
    <source>
        <dbReference type="SAM" id="MobiDB-lite"/>
    </source>
</evidence>
<dbReference type="OrthoDB" id="7016871at2"/>
<reference evidence="2 3" key="1">
    <citation type="submission" date="2016-10" db="EMBL/GenBank/DDBJ databases">
        <title>Comparative genome analysis of multiple Pseudomonas spp. focuses on biocontrol and plant growth promoting traits.</title>
        <authorList>
            <person name="Tao X.-Y."/>
            <person name="Taylor C.G."/>
        </authorList>
    </citation>
    <scope>NUCLEOTIDE SEQUENCE [LARGE SCALE GENOMIC DNA]</scope>
    <source>
        <strain evidence="2 3">37A10</strain>
    </source>
</reference>
<evidence type="ECO:0000313" key="2">
    <source>
        <dbReference type="EMBL" id="RON41971.1"/>
    </source>
</evidence>
<feature type="region of interest" description="Disordered" evidence="1">
    <location>
        <begin position="1"/>
        <end position="76"/>
    </location>
</feature>
<dbReference type="AlphaFoldDB" id="A0A423JWB1"/>
<evidence type="ECO:0000313" key="3">
    <source>
        <dbReference type="Proteomes" id="UP000285349"/>
    </source>
</evidence>
<name>A0A423JWB1_9PSED</name>
<feature type="compositionally biased region" description="Basic and acidic residues" evidence="1">
    <location>
        <begin position="46"/>
        <end position="57"/>
    </location>
</feature>
<gene>
    <name evidence="2" type="ORF">BK666_23405</name>
</gene>
<protein>
    <submittedName>
        <fullName evidence="2">Uncharacterized protein</fullName>
    </submittedName>
</protein>
<dbReference type="EMBL" id="MOBQ01000028">
    <property type="protein sequence ID" value="RON41971.1"/>
    <property type="molecule type" value="Genomic_DNA"/>
</dbReference>